<keyword evidence="3" id="KW-1185">Reference proteome</keyword>
<dbReference type="Pfam" id="PF00385">
    <property type="entry name" value="Chromo"/>
    <property type="match status" value="1"/>
</dbReference>
<dbReference type="InterPro" id="IPR036397">
    <property type="entry name" value="RNaseH_sf"/>
</dbReference>
<dbReference type="PANTHER" id="PTHR37984">
    <property type="entry name" value="PROTEIN CBG26694"/>
    <property type="match status" value="1"/>
</dbReference>
<organism evidence="2 3">
    <name type="scientific">Austropuccinia psidii MF-1</name>
    <dbReference type="NCBI Taxonomy" id="1389203"/>
    <lineage>
        <taxon>Eukaryota</taxon>
        <taxon>Fungi</taxon>
        <taxon>Dikarya</taxon>
        <taxon>Basidiomycota</taxon>
        <taxon>Pucciniomycotina</taxon>
        <taxon>Pucciniomycetes</taxon>
        <taxon>Pucciniales</taxon>
        <taxon>Sphaerophragmiaceae</taxon>
        <taxon>Austropuccinia</taxon>
    </lineage>
</organism>
<reference evidence="2" key="1">
    <citation type="submission" date="2021-03" db="EMBL/GenBank/DDBJ databases">
        <title>Draft genome sequence of rust myrtle Austropuccinia psidii MF-1, a brazilian biotype.</title>
        <authorList>
            <person name="Quecine M.C."/>
            <person name="Pachon D.M.R."/>
            <person name="Bonatelli M.L."/>
            <person name="Correr F.H."/>
            <person name="Franceschini L.M."/>
            <person name="Leite T.F."/>
            <person name="Margarido G.R.A."/>
            <person name="Almeida C.A."/>
            <person name="Ferrarezi J.A."/>
            <person name="Labate C.A."/>
        </authorList>
    </citation>
    <scope>NUCLEOTIDE SEQUENCE</scope>
    <source>
        <strain evidence="2">MF-1</strain>
    </source>
</reference>
<dbReference type="InterPro" id="IPR000953">
    <property type="entry name" value="Chromo/chromo_shadow_dom"/>
</dbReference>
<gene>
    <name evidence="2" type="ORF">O181_053235</name>
</gene>
<evidence type="ECO:0000313" key="3">
    <source>
        <dbReference type="Proteomes" id="UP000765509"/>
    </source>
</evidence>
<accession>A0A9Q3HTC6</accession>
<dbReference type="SUPFAM" id="SSF53098">
    <property type="entry name" value="Ribonuclease H-like"/>
    <property type="match status" value="1"/>
</dbReference>
<proteinExistence type="predicted"/>
<evidence type="ECO:0000259" key="1">
    <source>
        <dbReference type="PROSITE" id="PS50013"/>
    </source>
</evidence>
<protein>
    <recommendedName>
        <fullName evidence="1">Chromo domain-containing protein</fullName>
    </recommendedName>
</protein>
<feature type="domain" description="Chromo" evidence="1">
    <location>
        <begin position="309"/>
        <end position="370"/>
    </location>
</feature>
<dbReference type="Gene3D" id="3.30.420.10">
    <property type="entry name" value="Ribonuclease H-like superfamily/Ribonuclease H"/>
    <property type="match status" value="2"/>
</dbReference>
<dbReference type="InterPro" id="IPR050951">
    <property type="entry name" value="Retrovirus_Pol_polyprotein"/>
</dbReference>
<dbReference type="Proteomes" id="UP000765509">
    <property type="component" value="Unassembled WGS sequence"/>
</dbReference>
<name>A0A9Q3HTC6_9BASI</name>
<dbReference type="Gene3D" id="2.40.50.40">
    <property type="match status" value="1"/>
</dbReference>
<dbReference type="InterPro" id="IPR012337">
    <property type="entry name" value="RNaseH-like_sf"/>
</dbReference>
<dbReference type="CDD" id="cd00024">
    <property type="entry name" value="CD_CSD"/>
    <property type="match status" value="1"/>
</dbReference>
<dbReference type="Pfam" id="PF24626">
    <property type="entry name" value="SH3_Tf2-1"/>
    <property type="match status" value="1"/>
</dbReference>
<dbReference type="GO" id="GO:0003676">
    <property type="term" value="F:nucleic acid binding"/>
    <property type="evidence" value="ECO:0007669"/>
    <property type="project" value="InterPro"/>
</dbReference>
<sequence>MCPHIRNVQETRISIIGSLDYSSLLKFHLVLGIPYQWTSSLNCHCPKKFDSIQVVEERFSKMAIFIPAYGSITSLELAQIFISHVFSKHGLPVSIVSERGSLFVSSFWTKLHGQTERVNNILEQYLWMYVSYHQDDWHTWLPLAEFAYNNAEHSSTKKSPFFTIYGRNPSFDSINISQDSPAGKLSTKLQSVKQVVKQELESAIRRFKKYADINRSIPPDFQPGENVWLASKNIKTTRPTKKLSERWLGPFEVLKKIGSHAYHLKLPQQWKSVHPVFHVSLLEPVKQSAIPNQHQLPPPPVLVEEQEEWEVAQVLDSKLKRGKLWYLVEWKGFSEDPERTTWEPASNLTNSPNLFKDLHSLYPGKPGPNTSRV</sequence>
<comment type="caution">
    <text evidence="2">The sequence shown here is derived from an EMBL/GenBank/DDBJ whole genome shotgun (WGS) entry which is preliminary data.</text>
</comment>
<evidence type="ECO:0000313" key="2">
    <source>
        <dbReference type="EMBL" id="MBW0513520.1"/>
    </source>
</evidence>
<dbReference type="PROSITE" id="PS50013">
    <property type="entry name" value="CHROMO_2"/>
    <property type="match status" value="1"/>
</dbReference>
<dbReference type="SMART" id="SM00298">
    <property type="entry name" value="CHROMO"/>
    <property type="match status" value="1"/>
</dbReference>
<dbReference type="AlphaFoldDB" id="A0A9Q3HTC6"/>
<dbReference type="GO" id="GO:0006338">
    <property type="term" value="P:chromatin remodeling"/>
    <property type="evidence" value="ECO:0007669"/>
    <property type="project" value="UniProtKB-ARBA"/>
</dbReference>
<dbReference type="InterPro" id="IPR016197">
    <property type="entry name" value="Chromo-like_dom_sf"/>
</dbReference>
<dbReference type="OrthoDB" id="2273864at2759"/>
<dbReference type="SUPFAM" id="SSF54160">
    <property type="entry name" value="Chromo domain-like"/>
    <property type="match status" value="1"/>
</dbReference>
<dbReference type="EMBL" id="AVOT02023475">
    <property type="protein sequence ID" value="MBW0513520.1"/>
    <property type="molecule type" value="Genomic_DNA"/>
</dbReference>
<dbReference type="InterPro" id="IPR056924">
    <property type="entry name" value="SH3_Tf2-1"/>
</dbReference>
<dbReference type="InterPro" id="IPR023780">
    <property type="entry name" value="Chromo_domain"/>
</dbReference>
<dbReference type="PANTHER" id="PTHR37984:SF5">
    <property type="entry name" value="PROTEIN NYNRIN-LIKE"/>
    <property type="match status" value="1"/>
</dbReference>